<sequence length="428" mass="49409">MSTSSTQIQPKLQQQRLPLALRAFLGTLEFIDSKSGMLSRAIGPLDVESVLLRAAKLARGPVELNTTDEALLRRWLNEFAKAIPLSVIGKAAMKHRAARTVALRSLLDNRISSRPEIIAKPVHRPVFIVSMPRTGTTFLHKLLSQDHRARPLYAWEALSPVVSEKSLQRKEDPRIRQARYISWMQRILVPGFSRMHKFDPLGPEEDTPLLKSTFVSPTDLVFPSGYREWYMQQSPADLSRHLEFYERLLQLLQSERPVPDDGFWALKSPVHGYHLLSLRERFPNAKFIVLHRRMSEVIPSFCSIMSYFFEAILSDKELIRAVPSLLVDWCDCGLRRISESNELIKSSIINIHYRQLVSDPLSTMRKVYSEADISFNEETERGIADYIDRNPKNKHGSHRYSAEEFGLSESQLDSRFEWYHRLYDVPLH</sequence>
<dbReference type="PANTHER" id="PTHR36451">
    <property type="entry name" value="PAPS-DEPENDENT SULFOTRANSFERASE STF3"/>
    <property type="match status" value="1"/>
</dbReference>
<protein>
    <recommendedName>
        <fullName evidence="3">Sulfotransferase domain protein</fullName>
    </recommendedName>
</protein>
<accession>A0A518GTI6</accession>
<dbReference type="SUPFAM" id="SSF52540">
    <property type="entry name" value="P-loop containing nucleoside triphosphate hydrolases"/>
    <property type="match status" value="1"/>
</dbReference>
<proteinExistence type="predicted"/>
<evidence type="ECO:0008006" key="3">
    <source>
        <dbReference type="Google" id="ProtNLM"/>
    </source>
</evidence>
<dbReference type="Gene3D" id="3.40.50.300">
    <property type="entry name" value="P-loop containing nucleotide triphosphate hydrolases"/>
    <property type="match status" value="1"/>
</dbReference>
<name>A0A518GTI6_9PLAN</name>
<dbReference type="RefSeq" id="WP_145303527.1">
    <property type="nucleotide sequence ID" value="NZ_CP036299.1"/>
</dbReference>
<dbReference type="InterPro" id="IPR027417">
    <property type="entry name" value="P-loop_NTPase"/>
</dbReference>
<reference evidence="1 2" key="1">
    <citation type="submission" date="2019-02" db="EMBL/GenBank/DDBJ databases">
        <title>Deep-cultivation of Planctomycetes and their phenomic and genomic characterization uncovers novel biology.</title>
        <authorList>
            <person name="Wiegand S."/>
            <person name="Jogler M."/>
            <person name="Boedeker C."/>
            <person name="Pinto D."/>
            <person name="Vollmers J."/>
            <person name="Rivas-Marin E."/>
            <person name="Kohn T."/>
            <person name="Peeters S.H."/>
            <person name="Heuer A."/>
            <person name="Rast P."/>
            <person name="Oberbeckmann S."/>
            <person name="Bunk B."/>
            <person name="Jeske O."/>
            <person name="Meyerdierks A."/>
            <person name="Storesund J.E."/>
            <person name="Kallscheuer N."/>
            <person name="Luecker S."/>
            <person name="Lage O.M."/>
            <person name="Pohl T."/>
            <person name="Merkel B.J."/>
            <person name="Hornburger P."/>
            <person name="Mueller R.-W."/>
            <person name="Bruemmer F."/>
            <person name="Labrenz M."/>
            <person name="Spormann A.M."/>
            <person name="Op den Camp H."/>
            <person name="Overmann J."/>
            <person name="Amann R."/>
            <person name="Jetten M.S.M."/>
            <person name="Mascher T."/>
            <person name="Medema M.H."/>
            <person name="Devos D.P."/>
            <person name="Kaster A.-K."/>
            <person name="Ovreas L."/>
            <person name="Rohde M."/>
            <person name="Galperin M.Y."/>
            <person name="Jogler C."/>
        </authorList>
    </citation>
    <scope>NUCLEOTIDE SEQUENCE [LARGE SCALE GENOMIC DNA]</scope>
    <source>
        <strain evidence="1 2">Spb1</strain>
    </source>
</reference>
<dbReference type="OrthoDB" id="9800698at2"/>
<dbReference type="AlphaFoldDB" id="A0A518GTI6"/>
<dbReference type="PANTHER" id="PTHR36451:SF1">
    <property type="entry name" value="OMEGA-HYDROXY-BETA-DIHYDROMENAQUINONE-9 SULFOTRANSFERASE STF3"/>
    <property type="match status" value="1"/>
</dbReference>
<dbReference type="InterPro" id="IPR052736">
    <property type="entry name" value="Stf3_sulfotransferase"/>
</dbReference>
<dbReference type="Pfam" id="PF13469">
    <property type="entry name" value="Sulfotransfer_3"/>
    <property type="match status" value="1"/>
</dbReference>
<evidence type="ECO:0000313" key="1">
    <source>
        <dbReference type="EMBL" id="QDV31893.1"/>
    </source>
</evidence>
<gene>
    <name evidence="1" type="ORF">Spb1_38390</name>
</gene>
<dbReference type="KEGG" id="peh:Spb1_38390"/>
<keyword evidence="2" id="KW-1185">Reference proteome</keyword>
<evidence type="ECO:0000313" key="2">
    <source>
        <dbReference type="Proteomes" id="UP000315349"/>
    </source>
</evidence>
<dbReference type="Proteomes" id="UP000315349">
    <property type="component" value="Chromosome"/>
</dbReference>
<dbReference type="EMBL" id="CP036299">
    <property type="protein sequence ID" value="QDV31893.1"/>
    <property type="molecule type" value="Genomic_DNA"/>
</dbReference>
<organism evidence="1 2">
    <name type="scientific">Planctopirus ephydatiae</name>
    <dbReference type="NCBI Taxonomy" id="2528019"/>
    <lineage>
        <taxon>Bacteria</taxon>
        <taxon>Pseudomonadati</taxon>
        <taxon>Planctomycetota</taxon>
        <taxon>Planctomycetia</taxon>
        <taxon>Planctomycetales</taxon>
        <taxon>Planctomycetaceae</taxon>
        <taxon>Planctopirus</taxon>
    </lineage>
</organism>